<proteinExistence type="predicted"/>
<dbReference type="FunFam" id="3.30.565.10:FF:000016">
    <property type="entry name" value="Chemotaxis protein CheA, putative"/>
    <property type="match status" value="1"/>
</dbReference>
<keyword evidence="4" id="KW-0808">Transferase</keyword>
<comment type="caution">
    <text evidence="8">The sequence shown here is derived from an EMBL/GenBank/DDBJ whole genome shotgun (WGS) entry which is preliminary data.</text>
</comment>
<dbReference type="GO" id="GO:0000155">
    <property type="term" value="F:phosphorelay sensor kinase activity"/>
    <property type="evidence" value="ECO:0007669"/>
    <property type="project" value="InterPro"/>
</dbReference>
<sequence length="474" mass="52391">MQTGPRDGETVALQTEALPEADLELLSDFVDECREHLQHIEIGLLALETDPEDHEALQTVFRAFHTVKGTAAFLRLERIATLAHHTESLLSHIRDGHVRCSGAYADLALRAADMLKGCTQAVQQALETGRLVTPAGFDTLLQQLQRPATNGAASTGEPLPVSPPRLGDILVAEGKVDREDIEMVVAARSGLPLGLALLRAGTATLPDVARALRLQRRFMGGEGGAEPSIRVRAGHLDHLLDLLSELETTQAALVQDEALWVGASPALYQKVTQLSRLIRGLHQFSMTLRMVPLKPTFQKMLRVVRDVAQQRGKLVEFQMVGENTDIDRNVADMLADPLIHLVRNAVDHGLEPPDVRERLGKPRTGIVQLHAYHQSGQVVIELHDDGQGLDRHKIVQQAIARGRIHATQTLTDPEIWALIFEAGFSTATQITEISGRGVGLDIVKKKHRGTPRPRRHYLTARTREYLSYYRPFAR</sequence>
<evidence type="ECO:0000256" key="6">
    <source>
        <dbReference type="PROSITE-ProRule" id="PRU00110"/>
    </source>
</evidence>
<dbReference type="InterPro" id="IPR037006">
    <property type="entry name" value="CheA-like_homodim_sf"/>
</dbReference>
<accession>A0A937W2B4</accession>
<dbReference type="GO" id="GO:0006935">
    <property type="term" value="P:chemotaxis"/>
    <property type="evidence" value="ECO:0007669"/>
    <property type="project" value="InterPro"/>
</dbReference>
<dbReference type="Pfam" id="PF01627">
    <property type="entry name" value="Hpt"/>
    <property type="match status" value="1"/>
</dbReference>
<evidence type="ECO:0000256" key="2">
    <source>
        <dbReference type="ARBA" id="ARBA00012438"/>
    </source>
</evidence>
<dbReference type="InterPro" id="IPR008207">
    <property type="entry name" value="Sig_transdc_His_kin_Hpt_dom"/>
</dbReference>
<dbReference type="Gene3D" id="1.20.120.160">
    <property type="entry name" value="HPT domain"/>
    <property type="match status" value="1"/>
</dbReference>
<evidence type="ECO:0000256" key="1">
    <source>
        <dbReference type="ARBA" id="ARBA00000085"/>
    </source>
</evidence>
<dbReference type="EMBL" id="VGLS01000433">
    <property type="protein sequence ID" value="MBM3224903.1"/>
    <property type="molecule type" value="Genomic_DNA"/>
</dbReference>
<protein>
    <recommendedName>
        <fullName evidence="2">histidine kinase</fullName>
        <ecNumber evidence="2">2.7.13.3</ecNumber>
    </recommendedName>
</protein>
<dbReference type="PANTHER" id="PTHR43395:SF10">
    <property type="entry name" value="CHEMOTAXIS PROTEIN CHEA"/>
    <property type="match status" value="1"/>
</dbReference>
<dbReference type="AlphaFoldDB" id="A0A937W2B4"/>
<dbReference type="InterPro" id="IPR051315">
    <property type="entry name" value="Bact_Chemotaxis_CheA"/>
</dbReference>
<organism evidence="8 9">
    <name type="scientific">Tectimicrobiota bacterium</name>
    <dbReference type="NCBI Taxonomy" id="2528274"/>
    <lineage>
        <taxon>Bacteria</taxon>
        <taxon>Pseudomonadati</taxon>
        <taxon>Nitrospinota/Tectimicrobiota group</taxon>
        <taxon>Candidatus Tectimicrobiota</taxon>
    </lineage>
</organism>
<dbReference type="InterPro" id="IPR036890">
    <property type="entry name" value="HATPase_C_sf"/>
</dbReference>
<keyword evidence="3 6" id="KW-0597">Phosphoprotein</keyword>
<dbReference type="EC" id="2.7.13.3" evidence="2"/>
<dbReference type="InterPro" id="IPR003594">
    <property type="entry name" value="HATPase_dom"/>
</dbReference>
<evidence type="ECO:0000256" key="3">
    <source>
        <dbReference type="ARBA" id="ARBA00022553"/>
    </source>
</evidence>
<dbReference type="SMART" id="SM01231">
    <property type="entry name" value="H-kinase_dim"/>
    <property type="match status" value="1"/>
</dbReference>
<dbReference type="Pfam" id="PF02518">
    <property type="entry name" value="HATPase_c"/>
    <property type="match status" value="1"/>
</dbReference>
<dbReference type="SMART" id="SM00073">
    <property type="entry name" value="HPT"/>
    <property type="match status" value="1"/>
</dbReference>
<reference evidence="8" key="1">
    <citation type="submission" date="2019-03" db="EMBL/GenBank/DDBJ databases">
        <title>Lake Tanganyika Metagenome-Assembled Genomes (MAGs).</title>
        <authorList>
            <person name="Tran P."/>
        </authorList>
    </citation>
    <scope>NUCLEOTIDE SEQUENCE</scope>
    <source>
        <strain evidence="8">K_DeepCast_65m_m2_066</strain>
    </source>
</reference>
<dbReference type="SUPFAM" id="SSF55874">
    <property type="entry name" value="ATPase domain of HSP90 chaperone/DNA topoisomerase II/histidine kinase"/>
    <property type="match status" value="1"/>
</dbReference>
<evidence type="ECO:0000313" key="8">
    <source>
        <dbReference type="EMBL" id="MBM3224903.1"/>
    </source>
</evidence>
<gene>
    <name evidence="8" type="ORF">FJZ47_14020</name>
</gene>
<dbReference type="PROSITE" id="PS50894">
    <property type="entry name" value="HPT"/>
    <property type="match status" value="1"/>
</dbReference>
<feature type="modified residue" description="Phosphohistidine" evidence="6">
    <location>
        <position position="65"/>
    </location>
</feature>
<dbReference type="PANTHER" id="PTHR43395">
    <property type="entry name" value="SENSOR HISTIDINE KINASE CHEA"/>
    <property type="match status" value="1"/>
</dbReference>
<dbReference type="Gene3D" id="1.10.287.560">
    <property type="entry name" value="Histidine kinase CheA-like, homodimeric domain"/>
    <property type="match status" value="1"/>
</dbReference>
<dbReference type="GO" id="GO:0005737">
    <property type="term" value="C:cytoplasm"/>
    <property type="evidence" value="ECO:0007669"/>
    <property type="project" value="InterPro"/>
</dbReference>
<evidence type="ECO:0000259" key="7">
    <source>
        <dbReference type="PROSITE" id="PS50894"/>
    </source>
</evidence>
<dbReference type="SMART" id="SM00387">
    <property type="entry name" value="HATPase_c"/>
    <property type="match status" value="1"/>
</dbReference>
<dbReference type="Proteomes" id="UP000712673">
    <property type="component" value="Unassembled WGS sequence"/>
</dbReference>
<dbReference type="InterPro" id="IPR004105">
    <property type="entry name" value="CheA-like_dim"/>
</dbReference>
<keyword evidence="5" id="KW-0418">Kinase</keyword>
<dbReference type="CDD" id="cd00088">
    <property type="entry name" value="HPT"/>
    <property type="match status" value="1"/>
</dbReference>
<feature type="domain" description="HPt" evidence="7">
    <location>
        <begin position="18"/>
        <end position="122"/>
    </location>
</feature>
<dbReference type="SUPFAM" id="SSF47226">
    <property type="entry name" value="Histidine-containing phosphotransfer domain, HPT domain"/>
    <property type="match status" value="1"/>
</dbReference>
<name>A0A937W2B4_UNCTE</name>
<evidence type="ECO:0000256" key="5">
    <source>
        <dbReference type="ARBA" id="ARBA00022777"/>
    </source>
</evidence>
<evidence type="ECO:0000313" key="9">
    <source>
        <dbReference type="Proteomes" id="UP000712673"/>
    </source>
</evidence>
<dbReference type="InterPro" id="IPR036641">
    <property type="entry name" value="HPT_dom_sf"/>
</dbReference>
<evidence type="ECO:0000256" key="4">
    <source>
        <dbReference type="ARBA" id="ARBA00022679"/>
    </source>
</evidence>
<comment type="catalytic activity">
    <reaction evidence="1">
        <text>ATP + protein L-histidine = ADP + protein N-phospho-L-histidine.</text>
        <dbReference type="EC" id="2.7.13.3"/>
    </reaction>
</comment>
<dbReference type="Gene3D" id="3.30.565.10">
    <property type="entry name" value="Histidine kinase-like ATPase, C-terminal domain"/>
    <property type="match status" value="1"/>
</dbReference>